<accession>A0A084JG46</accession>
<dbReference type="InterPro" id="IPR046780">
    <property type="entry name" value="aBig_2"/>
</dbReference>
<comment type="caution">
    <text evidence="3">The sequence shown here is derived from an EMBL/GenBank/DDBJ whole genome shotgun (WGS) entry which is preliminary data.</text>
</comment>
<keyword evidence="1" id="KW-1133">Transmembrane helix</keyword>
<dbReference type="AlphaFoldDB" id="A0A084JG46"/>
<keyword evidence="1" id="KW-0472">Membrane</keyword>
<feature type="domain" description="Atrophied bacterial Ig" evidence="2">
    <location>
        <begin position="103"/>
        <end position="178"/>
    </location>
</feature>
<dbReference type="RefSeq" id="WP_038283971.1">
    <property type="nucleotide sequence ID" value="NZ_JPME01000028.1"/>
</dbReference>
<gene>
    <name evidence="3" type="ORF">IO98_19880</name>
</gene>
<evidence type="ECO:0000313" key="3">
    <source>
        <dbReference type="EMBL" id="KEZ87930.1"/>
    </source>
</evidence>
<keyword evidence="4" id="KW-1185">Reference proteome</keyword>
<feature type="transmembrane region" description="Helical" evidence="1">
    <location>
        <begin position="390"/>
        <end position="413"/>
    </location>
</feature>
<proteinExistence type="predicted"/>
<dbReference type="Proteomes" id="UP000028525">
    <property type="component" value="Unassembled WGS sequence"/>
</dbReference>
<name>A0A084JG46_9FIRM</name>
<evidence type="ECO:0000313" key="4">
    <source>
        <dbReference type="Proteomes" id="UP000028525"/>
    </source>
</evidence>
<dbReference type="STRING" id="29354.IO98_19880"/>
<dbReference type="EMBL" id="JPME01000028">
    <property type="protein sequence ID" value="KEZ87930.1"/>
    <property type="molecule type" value="Genomic_DNA"/>
</dbReference>
<reference evidence="3 4" key="1">
    <citation type="submission" date="2014-07" db="EMBL/GenBank/DDBJ databases">
        <title>Draft genome of Clostridium celerecrescens 152B isolated from sediments associated with methane hydrate from Krishna Godavari basin.</title>
        <authorList>
            <person name="Honkalas V.S."/>
            <person name="Dabir A.P."/>
            <person name="Arora P."/>
            <person name="Dhakephalkar P.K."/>
        </authorList>
    </citation>
    <scope>NUCLEOTIDE SEQUENCE [LARGE SCALE GENOMIC DNA]</scope>
    <source>
        <strain evidence="3 4">152B</strain>
    </source>
</reference>
<evidence type="ECO:0000259" key="2">
    <source>
        <dbReference type="Pfam" id="PF20578"/>
    </source>
</evidence>
<keyword evidence="1" id="KW-0812">Transmembrane</keyword>
<organism evidence="3 4">
    <name type="scientific">Lacrimispora celerecrescens</name>
    <dbReference type="NCBI Taxonomy" id="29354"/>
    <lineage>
        <taxon>Bacteria</taxon>
        <taxon>Bacillati</taxon>
        <taxon>Bacillota</taxon>
        <taxon>Clostridia</taxon>
        <taxon>Lachnospirales</taxon>
        <taxon>Lachnospiraceae</taxon>
        <taxon>Lacrimispora</taxon>
    </lineage>
</organism>
<dbReference type="Pfam" id="PF20578">
    <property type="entry name" value="aBig_2"/>
    <property type="match status" value="1"/>
</dbReference>
<protein>
    <recommendedName>
        <fullName evidence="2">Atrophied bacterial Ig domain-containing protein</fullName>
    </recommendedName>
</protein>
<sequence length="414" mass="46774">MKWRFPFTKIQTACAVLGIALYAVMKLVSAAGGQMVSEGGGLKRAGPGQGDTTYDILVSGLDQENGNRKIPVRIPVRERQYGNEEVKELFQRIQPELIKQMLGENETLEEVRENLNLKSSLGEYGLRISWESDNPQVIDSFGIIHNEEIPEEGKQVWLMARVTDGHYEDRYEFKVTVYPASLTQEEKLAANFLQWINQMDAKQLTEDRLLLPSVYEGNRLTYFQTEKADYRVLPVLGVLLAALLYVKEEFDKKSQAKIREQQLLFDYSEVVSKLVVYIGAGLTVRGAWERIAAGYKEAVKQGKRSVRPAYEEMVKTAGQIGSGQSEGRAYSEFGRRCGLQAYLKLSTLLEQSQKNGSRQLRQALELEMVSAFEQRKNLAKKLGEEAGTKLLLPLFMMLGVVMVMIVVPAFLAFY</sequence>
<evidence type="ECO:0000256" key="1">
    <source>
        <dbReference type="SAM" id="Phobius"/>
    </source>
</evidence>
<dbReference type="OrthoDB" id="9793966at2"/>